<sequence>MLRTMPQAKYKHVHFVNLIQTICPLKISTIKIIYIKQGAFAMALGGKRKDEKNSTQNKRNEGLPVYLEPLEHTPKAENDIEVITMSKQPKYHRDSSKYFKTRPVFLQSLGPTPQSVE</sequence>
<organism evidence="1">
    <name type="scientific">Albugo laibachii Nc14</name>
    <dbReference type="NCBI Taxonomy" id="890382"/>
    <lineage>
        <taxon>Eukaryota</taxon>
        <taxon>Sar</taxon>
        <taxon>Stramenopiles</taxon>
        <taxon>Oomycota</taxon>
        <taxon>Peronosporomycetes</taxon>
        <taxon>Albuginales</taxon>
        <taxon>Albuginaceae</taxon>
        <taxon>Albugo</taxon>
    </lineage>
</organism>
<dbReference type="EMBL" id="FR824147">
    <property type="protein sequence ID" value="CCA20744.1"/>
    <property type="molecule type" value="Genomic_DNA"/>
</dbReference>
<dbReference type="HOGENOM" id="CLU_2089302_0_0_1"/>
<proteinExistence type="predicted"/>
<gene>
    <name evidence="1" type="primary">AlNc14C102G6088</name>
    <name evidence="1" type="ORF">ALNC14_068870</name>
</gene>
<protein>
    <submittedName>
        <fullName evidence="1">AlNc14C102G6088 protein</fullName>
    </submittedName>
</protein>
<reference evidence="1" key="1">
    <citation type="journal article" date="2011" name="PLoS Biol.">
        <title>Gene gain and loss during evolution of obligate parasitism in the white rust pathogen of Arabidopsis thaliana.</title>
        <authorList>
            <person name="Kemen E."/>
            <person name="Gardiner A."/>
            <person name="Schultz-Larsen T."/>
            <person name="Kemen A.C."/>
            <person name="Balmuth A.L."/>
            <person name="Robert-Seilaniantz A."/>
            <person name="Bailey K."/>
            <person name="Holub E."/>
            <person name="Studholme D.J."/>
            <person name="Maclean D."/>
            <person name="Jones J.D."/>
        </authorList>
    </citation>
    <scope>NUCLEOTIDE SEQUENCE</scope>
</reference>
<reference evidence="1" key="2">
    <citation type="submission" date="2011-02" db="EMBL/GenBank/DDBJ databases">
        <authorList>
            <person name="MacLean D."/>
        </authorList>
    </citation>
    <scope>NUCLEOTIDE SEQUENCE</scope>
</reference>
<dbReference type="AlphaFoldDB" id="F0WHK6"/>
<name>F0WHK6_9STRA</name>
<accession>F0WHK6</accession>
<evidence type="ECO:0000313" key="1">
    <source>
        <dbReference type="EMBL" id="CCA20744.1"/>
    </source>
</evidence>